<comment type="caution">
    <text evidence="2">The sequence shown here is derived from an EMBL/GenBank/DDBJ whole genome shotgun (WGS) entry which is preliminary data.</text>
</comment>
<organism evidence="2 3">
    <name type="scientific">Dreissena polymorpha</name>
    <name type="common">Zebra mussel</name>
    <name type="synonym">Mytilus polymorpha</name>
    <dbReference type="NCBI Taxonomy" id="45954"/>
    <lineage>
        <taxon>Eukaryota</taxon>
        <taxon>Metazoa</taxon>
        <taxon>Spiralia</taxon>
        <taxon>Lophotrochozoa</taxon>
        <taxon>Mollusca</taxon>
        <taxon>Bivalvia</taxon>
        <taxon>Autobranchia</taxon>
        <taxon>Heteroconchia</taxon>
        <taxon>Euheterodonta</taxon>
        <taxon>Imparidentia</taxon>
        <taxon>Neoheterodontei</taxon>
        <taxon>Myida</taxon>
        <taxon>Dreissenoidea</taxon>
        <taxon>Dreissenidae</taxon>
        <taxon>Dreissena</taxon>
    </lineage>
</organism>
<feature type="compositionally biased region" description="Basic and acidic residues" evidence="1">
    <location>
        <begin position="92"/>
        <end position="105"/>
    </location>
</feature>
<evidence type="ECO:0000313" key="2">
    <source>
        <dbReference type="EMBL" id="KAH3791289.1"/>
    </source>
</evidence>
<accession>A0A9D4F2Q1</accession>
<feature type="region of interest" description="Disordered" evidence="1">
    <location>
        <begin position="86"/>
        <end position="111"/>
    </location>
</feature>
<gene>
    <name evidence="2" type="ORF">DPMN_144772</name>
</gene>
<dbReference type="Proteomes" id="UP000828390">
    <property type="component" value="Unassembled WGS sequence"/>
</dbReference>
<protein>
    <submittedName>
        <fullName evidence="2">Uncharacterized protein</fullName>
    </submittedName>
</protein>
<evidence type="ECO:0000313" key="3">
    <source>
        <dbReference type="Proteomes" id="UP000828390"/>
    </source>
</evidence>
<dbReference type="AlphaFoldDB" id="A0A9D4F2Q1"/>
<name>A0A9D4F2Q1_DREPO</name>
<sequence>MPSKTNPLCIQQSPRHFVPFNTAPLPAITGLHSQSTDLISGRSSSPAISILVPENEPFLLEAYEKPQSGIPTSISADYIQTTGLADSSTEYENEHENENEYKNEYEYENEY</sequence>
<keyword evidence="3" id="KW-1185">Reference proteome</keyword>
<proteinExistence type="predicted"/>
<evidence type="ECO:0000256" key="1">
    <source>
        <dbReference type="SAM" id="MobiDB-lite"/>
    </source>
</evidence>
<dbReference type="EMBL" id="JAIWYP010000007">
    <property type="protein sequence ID" value="KAH3791289.1"/>
    <property type="molecule type" value="Genomic_DNA"/>
</dbReference>
<reference evidence="2" key="1">
    <citation type="journal article" date="2019" name="bioRxiv">
        <title>The Genome of the Zebra Mussel, Dreissena polymorpha: A Resource for Invasive Species Research.</title>
        <authorList>
            <person name="McCartney M.A."/>
            <person name="Auch B."/>
            <person name="Kono T."/>
            <person name="Mallez S."/>
            <person name="Zhang Y."/>
            <person name="Obille A."/>
            <person name="Becker A."/>
            <person name="Abrahante J.E."/>
            <person name="Garbe J."/>
            <person name="Badalamenti J.P."/>
            <person name="Herman A."/>
            <person name="Mangelson H."/>
            <person name="Liachko I."/>
            <person name="Sullivan S."/>
            <person name="Sone E.D."/>
            <person name="Koren S."/>
            <person name="Silverstein K.A.T."/>
            <person name="Beckman K.B."/>
            <person name="Gohl D.M."/>
        </authorList>
    </citation>
    <scope>NUCLEOTIDE SEQUENCE</scope>
    <source>
        <strain evidence="2">Duluth1</strain>
        <tissue evidence="2">Whole animal</tissue>
    </source>
</reference>
<reference evidence="2" key="2">
    <citation type="submission" date="2020-11" db="EMBL/GenBank/DDBJ databases">
        <authorList>
            <person name="McCartney M.A."/>
            <person name="Auch B."/>
            <person name="Kono T."/>
            <person name="Mallez S."/>
            <person name="Becker A."/>
            <person name="Gohl D.M."/>
            <person name="Silverstein K.A.T."/>
            <person name="Koren S."/>
            <person name="Bechman K.B."/>
            <person name="Herman A."/>
            <person name="Abrahante J.E."/>
            <person name="Garbe J."/>
        </authorList>
    </citation>
    <scope>NUCLEOTIDE SEQUENCE</scope>
    <source>
        <strain evidence="2">Duluth1</strain>
        <tissue evidence="2">Whole animal</tissue>
    </source>
</reference>